<evidence type="ECO:0000259" key="2">
    <source>
        <dbReference type="PROSITE" id="PS50948"/>
    </source>
</evidence>
<dbReference type="KEGG" id="aten:116304378"/>
<dbReference type="InterPro" id="IPR002889">
    <property type="entry name" value="WSC_carb-bd"/>
</dbReference>
<sequence>MFFAFSLLWFFVTLKRIESLAVSSPYVGVGCYADKSNTSHPLPELLENFYFSMTWNTIEEVIENCSRLAQSRGHRYFGLQHYGECWSGKDSEVTYARDGSSENCVKGVGKDGANYVYKFVNSLDQSCDLGWHTANDMCFHISFNTSFNSQVQAAQYCTNYRGTFYLTKSGGDFVQDRLIKTLHLNDYLNTTNCLVLSQASVPYVGVLPTWNESRDPHLAGGLTGSSLGTNYECAVKDVYGKWYHHQCELQKCKVVCSKQRDLPATQGSFSMVHKDTTFNNSILMWQLVDDVTQCARECLVTDTCASFKYEYKSRVERVGSLCALSDRRISDSDLLQSDVYNYYERLR</sequence>
<keyword evidence="1" id="KW-0732">Signal</keyword>
<name>A0A6P8IST1_ACTTE</name>
<dbReference type="InParanoid" id="A0A6P8IST1"/>
<dbReference type="AlphaFoldDB" id="A0A6P8IST1"/>
<reference evidence="4" key="1">
    <citation type="submission" date="2025-08" db="UniProtKB">
        <authorList>
            <consortium name="RefSeq"/>
        </authorList>
    </citation>
    <scope>IDENTIFICATION</scope>
    <source>
        <tissue evidence="4">Tentacle</tissue>
    </source>
</reference>
<dbReference type="SUPFAM" id="SSF56436">
    <property type="entry name" value="C-type lectin-like"/>
    <property type="match status" value="1"/>
</dbReference>
<dbReference type="Proteomes" id="UP000515163">
    <property type="component" value="Unplaced"/>
</dbReference>
<dbReference type="Pfam" id="PF00024">
    <property type="entry name" value="PAN_1"/>
    <property type="match status" value="1"/>
</dbReference>
<dbReference type="Gene3D" id="3.50.4.10">
    <property type="entry name" value="Hepatocyte Growth Factor"/>
    <property type="match status" value="1"/>
</dbReference>
<protein>
    <submittedName>
        <fullName evidence="4">Uncharacterized protein LOC116304378</fullName>
    </submittedName>
</protein>
<keyword evidence="3" id="KW-1185">Reference proteome</keyword>
<gene>
    <name evidence="4" type="primary">LOC116304378</name>
</gene>
<feature type="signal peptide" evidence="1">
    <location>
        <begin position="1"/>
        <end position="19"/>
    </location>
</feature>
<dbReference type="Pfam" id="PF01822">
    <property type="entry name" value="WSC"/>
    <property type="match status" value="1"/>
</dbReference>
<evidence type="ECO:0000256" key="1">
    <source>
        <dbReference type="SAM" id="SignalP"/>
    </source>
</evidence>
<feature type="chain" id="PRO_5028174896" evidence="1">
    <location>
        <begin position="20"/>
        <end position="347"/>
    </location>
</feature>
<dbReference type="InterPro" id="IPR016187">
    <property type="entry name" value="CTDL_fold"/>
</dbReference>
<dbReference type="GeneID" id="116304378"/>
<dbReference type="OrthoDB" id="5962626at2759"/>
<evidence type="ECO:0000313" key="4">
    <source>
        <dbReference type="RefSeq" id="XP_031569967.1"/>
    </source>
</evidence>
<feature type="domain" description="Apple" evidence="2">
    <location>
        <begin position="256"/>
        <end position="347"/>
    </location>
</feature>
<dbReference type="PROSITE" id="PS50948">
    <property type="entry name" value="PAN"/>
    <property type="match status" value="1"/>
</dbReference>
<proteinExistence type="predicted"/>
<organism evidence="3 4">
    <name type="scientific">Actinia tenebrosa</name>
    <name type="common">Australian red waratah sea anemone</name>
    <dbReference type="NCBI Taxonomy" id="6105"/>
    <lineage>
        <taxon>Eukaryota</taxon>
        <taxon>Metazoa</taxon>
        <taxon>Cnidaria</taxon>
        <taxon>Anthozoa</taxon>
        <taxon>Hexacorallia</taxon>
        <taxon>Actiniaria</taxon>
        <taxon>Actiniidae</taxon>
        <taxon>Actinia</taxon>
    </lineage>
</organism>
<dbReference type="InterPro" id="IPR003609">
    <property type="entry name" value="Pan_app"/>
</dbReference>
<evidence type="ECO:0000313" key="3">
    <source>
        <dbReference type="Proteomes" id="UP000515163"/>
    </source>
</evidence>
<dbReference type="RefSeq" id="XP_031569967.1">
    <property type="nucleotide sequence ID" value="XM_031714107.1"/>
</dbReference>
<accession>A0A6P8IST1</accession>